<evidence type="ECO:0000256" key="3">
    <source>
        <dbReference type="PIRSR" id="PIRSR000705-3"/>
    </source>
</evidence>
<feature type="binding site" evidence="3">
    <location>
        <begin position="39"/>
        <end position="47"/>
    </location>
    <ligand>
        <name>ATP</name>
        <dbReference type="ChEBI" id="CHEBI:30616"/>
    </ligand>
</feature>
<feature type="active site" description="Proton acceptor" evidence="2">
    <location>
        <position position="115"/>
    </location>
</feature>
<gene>
    <name evidence="5" type="ORF">RUM43_000186</name>
</gene>
<dbReference type="InterPro" id="IPR027417">
    <property type="entry name" value="P-loop_NTPase"/>
</dbReference>
<evidence type="ECO:0000313" key="5">
    <source>
        <dbReference type="EMBL" id="KAK6643921.1"/>
    </source>
</evidence>
<evidence type="ECO:0000256" key="1">
    <source>
        <dbReference type="ARBA" id="ARBA00007420"/>
    </source>
</evidence>
<accession>A0AAN8SFI9</accession>
<reference evidence="5 6" key="1">
    <citation type="submission" date="2023-10" db="EMBL/GenBank/DDBJ databases">
        <title>Genomes of two closely related lineages of the louse Polyplax serrata with different host specificities.</title>
        <authorList>
            <person name="Martinu J."/>
            <person name="Tarabai H."/>
            <person name="Stefka J."/>
            <person name="Hypsa V."/>
        </authorList>
    </citation>
    <scope>NUCLEOTIDE SEQUENCE [LARGE SCALE GENOMIC DNA]</scope>
    <source>
        <strain evidence="5">HR10_N</strain>
    </source>
</reference>
<dbReference type="InterPro" id="IPR031314">
    <property type="entry name" value="DNK_dom"/>
</dbReference>
<dbReference type="InterPro" id="IPR050566">
    <property type="entry name" value="Deoxyribonucleoside_kinase"/>
</dbReference>
<proteinExistence type="inferred from homology"/>
<dbReference type="Gene3D" id="3.40.50.300">
    <property type="entry name" value="P-loop containing nucleotide triphosphate hydrolases"/>
    <property type="match status" value="1"/>
</dbReference>
<dbReference type="GO" id="GO:0005524">
    <property type="term" value="F:ATP binding"/>
    <property type="evidence" value="ECO:0007669"/>
    <property type="project" value="UniProtKB-KW"/>
</dbReference>
<dbReference type="EMBL" id="JAWJWE010000001">
    <property type="protein sequence ID" value="KAK6643921.1"/>
    <property type="molecule type" value="Genomic_DNA"/>
</dbReference>
<dbReference type="InterPro" id="IPR002624">
    <property type="entry name" value="DCK/DGK"/>
</dbReference>
<dbReference type="SUPFAM" id="SSF52540">
    <property type="entry name" value="P-loop containing nucleoside triphosphate hydrolases"/>
    <property type="match status" value="1"/>
</dbReference>
<dbReference type="AlphaFoldDB" id="A0AAN8SFI9"/>
<dbReference type="Proteomes" id="UP001372834">
    <property type="component" value="Unassembled WGS sequence"/>
</dbReference>
<sequence>MCLIFSKFLKLKSPFMLYVHSYKRMSSAVKKPFTILVEGNIGSGKSTFLNNFSNNNNVLTIYEPINEWKNVGDVDLMRSFYEDPKKWAFTFQSHIMLTMMKAHETATSKSVKIMERSIYSGRYVFIQNLADMNLITKPEFAILDEWYNYLVTSGTFSVDLIVYLKTDPEVAFSRLKNRGRIAEDRLTIDYLRKLHKCYEDWLFGRNGFICPAPVMCLNANNDIDTVRHEYNYYENQMNFC</sequence>
<protein>
    <recommendedName>
        <fullName evidence="4">Deoxynucleoside kinase domain-containing protein</fullName>
    </recommendedName>
</protein>
<evidence type="ECO:0000256" key="2">
    <source>
        <dbReference type="PIRSR" id="PIRSR000705-1"/>
    </source>
</evidence>
<evidence type="ECO:0000259" key="4">
    <source>
        <dbReference type="Pfam" id="PF01712"/>
    </source>
</evidence>
<dbReference type="CDD" id="cd01673">
    <property type="entry name" value="dNK"/>
    <property type="match status" value="1"/>
</dbReference>
<dbReference type="FunFam" id="3.40.50.300:FF:001571">
    <property type="entry name" value="Deoxynucleoside kinase"/>
    <property type="match status" value="1"/>
</dbReference>
<keyword evidence="3" id="KW-0547">Nucleotide-binding</keyword>
<evidence type="ECO:0000313" key="6">
    <source>
        <dbReference type="Proteomes" id="UP001372834"/>
    </source>
</evidence>
<comment type="caution">
    <text evidence="5">The sequence shown here is derived from an EMBL/GenBank/DDBJ whole genome shotgun (WGS) entry which is preliminary data.</text>
</comment>
<feature type="binding site" evidence="3">
    <location>
        <begin position="174"/>
        <end position="178"/>
    </location>
    <ligand>
        <name>ATP</name>
        <dbReference type="ChEBI" id="CHEBI:30616"/>
    </ligand>
</feature>
<organism evidence="5 6">
    <name type="scientific">Polyplax serrata</name>
    <name type="common">Common mouse louse</name>
    <dbReference type="NCBI Taxonomy" id="468196"/>
    <lineage>
        <taxon>Eukaryota</taxon>
        <taxon>Metazoa</taxon>
        <taxon>Ecdysozoa</taxon>
        <taxon>Arthropoda</taxon>
        <taxon>Hexapoda</taxon>
        <taxon>Insecta</taxon>
        <taxon>Pterygota</taxon>
        <taxon>Neoptera</taxon>
        <taxon>Paraneoptera</taxon>
        <taxon>Psocodea</taxon>
        <taxon>Troctomorpha</taxon>
        <taxon>Phthiraptera</taxon>
        <taxon>Anoplura</taxon>
        <taxon>Polyplacidae</taxon>
        <taxon>Polyplax</taxon>
    </lineage>
</organism>
<dbReference type="Pfam" id="PF01712">
    <property type="entry name" value="dNK"/>
    <property type="match status" value="1"/>
</dbReference>
<keyword evidence="3" id="KW-0067">ATP-binding</keyword>
<dbReference type="GO" id="GO:0005739">
    <property type="term" value="C:mitochondrion"/>
    <property type="evidence" value="ECO:0007669"/>
    <property type="project" value="TreeGrafter"/>
</dbReference>
<dbReference type="PIRSF" id="PIRSF000705">
    <property type="entry name" value="DNK"/>
    <property type="match status" value="1"/>
</dbReference>
<dbReference type="GO" id="GO:0019136">
    <property type="term" value="F:deoxynucleoside kinase activity"/>
    <property type="evidence" value="ECO:0007669"/>
    <property type="project" value="InterPro"/>
</dbReference>
<dbReference type="PANTHER" id="PTHR10513">
    <property type="entry name" value="DEOXYNUCLEOSIDE KINASE"/>
    <property type="match status" value="1"/>
</dbReference>
<dbReference type="PANTHER" id="PTHR10513:SF24">
    <property type="entry name" value="THYMIDINE KINASE 2, MITOCHONDRIAL"/>
    <property type="match status" value="1"/>
</dbReference>
<feature type="domain" description="Deoxynucleoside kinase" evidence="4">
    <location>
        <begin position="35"/>
        <end position="229"/>
    </location>
</feature>
<comment type="similarity">
    <text evidence="1">Belongs to the DCK/DGK family.</text>
</comment>
<name>A0AAN8SFI9_POLSC</name>